<keyword evidence="3" id="KW-0677">Repeat</keyword>
<organism evidence="6 7">
    <name type="scientific">Tribolium castaneum</name>
    <name type="common">Red flour beetle</name>
    <dbReference type="NCBI Taxonomy" id="7070"/>
    <lineage>
        <taxon>Eukaryota</taxon>
        <taxon>Metazoa</taxon>
        <taxon>Ecdysozoa</taxon>
        <taxon>Arthropoda</taxon>
        <taxon>Hexapoda</taxon>
        <taxon>Insecta</taxon>
        <taxon>Pterygota</taxon>
        <taxon>Neoptera</taxon>
        <taxon>Endopterygota</taxon>
        <taxon>Coleoptera</taxon>
        <taxon>Polyphaga</taxon>
        <taxon>Cucujiformia</taxon>
        <taxon>Tenebrionidae</taxon>
        <taxon>Tenebrionidae incertae sedis</taxon>
        <taxon>Tribolium</taxon>
    </lineage>
</organism>
<reference evidence="6 7" key="2">
    <citation type="journal article" date="2010" name="Nucleic Acids Res.">
        <title>BeetleBase in 2010: revisions to provide comprehensive genomic information for Tribolium castaneum.</title>
        <authorList>
            <person name="Kim H.S."/>
            <person name="Murphy T."/>
            <person name="Xia J."/>
            <person name="Caragea D."/>
            <person name="Park Y."/>
            <person name="Beeman R.W."/>
            <person name="Lorenzen M.D."/>
            <person name="Butcher S."/>
            <person name="Manak J.R."/>
            <person name="Brown S.J."/>
        </authorList>
    </citation>
    <scope>GENOME REANNOTATION</scope>
    <source>
        <strain evidence="6 7">Georgia GA2</strain>
    </source>
</reference>
<dbReference type="eggNOG" id="KOG0619">
    <property type="taxonomic scope" value="Eukaryota"/>
</dbReference>
<dbReference type="STRING" id="7070.D6W8A1"/>
<evidence type="ECO:0000256" key="2">
    <source>
        <dbReference type="ARBA" id="ARBA00022729"/>
    </source>
</evidence>
<evidence type="ECO:0000256" key="3">
    <source>
        <dbReference type="ARBA" id="ARBA00022737"/>
    </source>
</evidence>
<dbReference type="HOGENOM" id="CLU_373140_0_0_1"/>
<dbReference type="SMART" id="SM00369">
    <property type="entry name" value="LRR_TYP"/>
    <property type="match status" value="10"/>
</dbReference>
<feature type="signal peptide" evidence="5">
    <location>
        <begin position="1"/>
        <end position="17"/>
    </location>
</feature>
<dbReference type="EMBL" id="KQ971307">
    <property type="protein sequence ID" value="EFA10917.2"/>
    <property type="molecule type" value="Genomic_DNA"/>
</dbReference>
<name>D6W8A1_TRICA</name>
<keyword evidence="1" id="KW-0433">Leucine-rich repeat</keyword>
<evidence type="ECO:0000256" key="5">
    <source>
        <dbReference type="SAM" id="SignalP"/>
    </source>
</evidence>
<protein>
    <submittedName>
        <fullName evidence="6">Leucine-rich repeat-containing protein 15-like Protein</fullName>
    </submittedName>
</protein>
<dbReference type="Pfam" id="PF13855">
    <property type="entry name" value="LRR_8"/>
    <property type="match status" value="4"/>
</dbReference>
<reference evidence="6 7" key="1">
    <citation type="journal article" date="2008" name="Nature">
        <title>The genome of the model beetle and pest Tribolium castaneum.</title>
        <authorList>
            <consortium name="Tribolium Genome Sequencing Consortium"/>
            <person name="Richards S."/>
            <person name="Gibbs R.A."/>
            <person name="Weinstock G.M."/>
            <person name="Brown S.J."/>
            <person name="Denell R."/>
            <person name="Beeman R.W."/>
            <person name="Gibbs R."/>
            <person name="Beeman R.W."/>
            <person name="Brown S.J."/>
            <person name="Bucher G."/>
            <person name="Friedrich M."/>
            <person name="Grimmelikhuijzen C.J."/>
            <person name="Klingler M."/>
            <person name="Lorenzen M."/>
            <person name="Richards S."/>
            <person name="Roth S."/>
            <person name="Schroder R."/>
            <person name="Tautz D."/>
            <person name="Zdobnov E.M."/>
            <person name="Muzny D."/>
            <person name="Gibbs R.A."/>
            <person name="Weinstock G.M."/>
            <person name="Attaway T."/>
            <person name="Bell S."/>
            <person name="Buhay C.J."/>
            <person name="Chandrabose M.N."/>
            <person name="Chavez D."/>
            <person name="Clerk-Blankenburg K.P."/>
            <person name="Cree A."/>
            <person name="Dao M."/>
            <person name="Davis C."/>
            <person name="Chacko J."/>
            <person name="Dinh H."/>
            <person name="Dugan-Rocha S."/>
            <person name="Fowler G."/>
            <person name="Garner T.T."/>
            <person name="Garnes J."/>
            <person name="Gnirke A."/>
            <person name="Hawes A."/>
            <person name="Hernandez J."/>
            <person name="Hines S."/>
            <person name="Holder M."/>
            <person name="Hume J."/>
            <person name="Jhangiani S.N."/>
            <person name="Joshi V."/>
            <person name="Khan Z.M."/>
            <person name="Jackson L."/>
            <person name="Kovar C."/>
            <person name="Kowis A."/>
            <person name="Lee S."/>
            <person name="Lewis L.R."/>
            <person name="Margolis J."/>
            <person name="Morgan M."/>
            <person name="Nazareth L.V."/>
            <person name="Nguyen N."/>
            <person name="Okwuonu G."/>
            <person name="Parker D."/>
            <person name="Richards S."/>
            <person name="Ruiz S.J."/>
            <person name="Santibanez J."/>
            <person name="Savard J."/>
            <person name="Scherer S.E."/>
            <person name="Schneider B."/>
            <person name="Sodergren E."/>
            <person name="Tautz D."/>
            <person name="Vattahil S."/>
            <person name="Villasana D."/>
            <person name="White C.S."/>
            <person name="Wright R."/>
            <person name="Park Y."/>
            <person name="Beeman R.W."/>
            <person name="Lord J."/>
            <person name="Oppert B."/>
            <person name="Lorenzen M."/>
            <person name="Brown S."/>
            <person name="Wang L."/>
            <person name="Savard J."/>
            <person name="Tautz D."/>
            <person name="Richards S."/>
            <person name="Weinstock G."/>
            <person name="Gibbs R.A."/>
            <person name="Liu Y."/>
            <person name="Worley K."/>
            <person name="Weinstock G."/>
            <person name="Elsik C.G."/>
            <person name="Reese J.T."/>
            <person name="Elhaik E."/>
            <person name="Landan G."/>
            <person name="Graur D."/>
            <person name="Arensburger P."/>
            <person name="Atkinson P."/>
            <person name="Beeman R.W."/>
            <person name="Beidler J."/>
            <person name="Brown S.J."/>
            <person name="Demuth J.P."/>
            <person name="Drury D.W."/>
            <person name="Du Y.Z."/>
            <person name="Fujiwara H."/>
            <person name="Lorenzen M."/>
            <person name="Maselli V."/>
            <person name="Osanai M."/>
            <person name="Park Y."/>
            <person name="Robertson H.M."/>
            <person name="Tu Z."/>
            <person name="Wang J.J."/>
            <person name="Wang S."/>
            <person name="Richards S."/>
            <person name="Song H."/>
            <person name="Zhang L."/>
            <person name="Sodergren E."/>
            <person name="Werner D."/>
            <person name="Stanke M."/>
            <person name="Morgenstern B."/>
            <person name="Solovyev V."/>
            <person name="Kosarev P."/>
            <person name="Brown G."/>
            <person name="Chen H.C."/>
            <person name="Ermolaeva O."/>
            <person name="Hlavina W."/>
            <person name="Kapustin Y."/>
            <person name="Kiryutin B."/>
            <person name="Kitts P."/>
            <person name="Maglott D."/>
            <person name="Pruitt K."/>
            <person name="Sapojnikov V."/>
            <person name="Souvorov A."/>
            <person name="Mackey A.J."/>
            <person name="Waterhouse R.M."/>
            <person name="Wyder S."/>
            <person name="Zdobnov E.M."/>
            <person name="Zdobnov E.M."/>
            <person name="Wyder S."/>
            <person name="Kriventseva E.V."/>
            <person name="Kadowaki T."/>
            <person name="Bork P."/>
            <person name="Aranda M."/>
            <person name="Bao R."/>
            <person name="Beermann A."/>
            <person name="Berns N."/>
            <person name="Bolognesi R."/>
            <person name="Bonneton F."/>
            <person name="Bopp D."/>
            <person name="Brown S.J."/>
            <person name="Bucher G."/>
            <person name="Butts T."/>
            <person name="Chaumot A."/>
            <person name="Denell R.E."/>
            <person name="Ferrier D.E."/>
            <person name="Friedrich M."/>
            <person name="Gordon C.M."/>
            <person name="Jindra M."/>
            <person name="Klingler M."/>
            <person name="Lan Q."/>
            <person name="Lattorff H.M."/>
            <person name="Laudet V."/>
            <person name="von Levetsow C."/>
            <person name="Liu Z."/>
            <person name="Lutz R."/>
            <person name="Lynch J.A."/>
            <person name="da Fonseca R.N."/>
            <person name="Posnien N."/>
            <person name="Reuter R."/>
            <person name="Roth S."/>
            <person name="Savard J."/>
            <person name="Schinko J.B."/>
            <person name="Schmitt C."/>
            <person name="Schoppmeier M."/>
            <person name="Schroder R."/>
            <person name="Shippy T.D."/>
            <person name="Simonnet F."/>
            <person name="Marques-Souza H."/>
            <person name="Tautz D."/>
            <person name="Tomoyasu Y."/>
            <person name="Trauner J."/>
            <person name="Van der Zee M."/>
            <person name="Vervoort M."/>
            <person name="Wittkopp N."/>
            <person name="Wimmer E.A."/>
            <person name="Yang X."/>
            <person name="Jones A.K."/>
            <person name="Sattelle D.B."/>
            <person name="Ebert P.R."/>
            <person name="Nelson D."/>
            <person name="Scott J.G."/>
            <person name="Beeman R.W."/>
            <person name="Muthukrishnan S."/>
            <person name="Kramer K.J."/>
            <person name="Arakane Y."/>
            <person name="Beeman R.W."/>
            <person name="Zhu Q."/>
            <person name="Hogenkamp D."/>
            <person name="Dixit R."/>
            <person name="Oppert B."/>
            <person name="Jiang H."/>
            <person name="Zou Z."/>
            <person name="Marshall J."/>
            <person name="Elpidina E."/>
            <person name="Vinokurov K."/>
            <person name="Oppert C."/>
            <person name="Zou Z."/>
            <person name="Evans J."/>
            <person name="Lu Z."/>
            <person name="Zhao P."/>
            <person name="Sumathipala N."/>
            <person name="Altincicek B."/>
            <person name="Vilcinskas A."/>
            <person name="Williams M."/>
            <person name="Hultmark D."/>
            <person name="Hetru C."/>
            <person name="Jiang H."/>
            <person name="Grimmelikhuijzen C.J."/>
            <person name="Hauser F."/>
            <person name="Cazzamali G."/>
            <person name="Williamson M."/>
            <person name="Park Y."/>
            <person name="Li B."/>
            <person name="Tanaka Y."/>
            <person name="Predel R."/>
            <person name="Neupert S."/>
            <person name="Schachtner J."/>
            <person name="Verleyen P."/>
            <person name="Raible F."/>
            <person name="Bork P."/>
            <person name="Friedrich M."/>
            <person name="Walden K.K."/>
            <person name="Robertson H.M."/>
            <person name="Angeli S."/>
            <person name="Foret S."/>
            <person name="Bucher G."/>
            <person name="Schuetz S."/>
            <person name="Maleszka R."/>
            <person name="Wimmer E.A."/>
            <person name="Beeman R.W."/>
            <person name="Lorenzen M."/>
            <person name="Tomoyasu Y."/>
            <person name="Miller S.C."/>
            <person name="Grossmann D."/>
            <person name="Bucher G."/>
        </authorList>
    </citation>
    <scope>NUCLEOTIDE SEQUENCE [LARGE SCALE GENOMIC DNA]</scope>
    <source>
        <strain evidence="6 7">Georgia GA2</strain>
    </source>
</reference>
<dbReference type="InterPro" id="IPR003591">
    <property type="entry name" value="Leu-rich_rpt_typical-subtyp"/>
</dbReference>
<keyword evidence="4" id="KW-0812">Transmembrane</keyword>
<dbReference type="PANTHER" id="PTHR24373:SF370">
    <property type="entry name" value="FISH-LIPS, ISOFORM E"/>
    <property type="match status" value="1"/>
</dbReference>
<keyword evidence="2 5" id="KW-0732">Signal</keyword>
<dbReference type="OMA" id="CECKNIL"/>
<dbReference type="GO" id="GO:0038023">
    <property type="term" value="F:signaling receptor activity"/>
    <property type="evidence" value="ECO:0000318"/>
    <property type="project" value="GO_Central"/>
</dbReference>
<dbReference type="AlphaFoldDB" id="D6W8A1"/>
<dbReference type="Proteomes" id="UP000007266">
    <property type="component" value="Linkage group 1"/>
</dbReference>
<feature type="chain" id="PRO_5007310525" evidence="5">
    <location>
        <begin position="18"/>
        <end position="679"/>
    </location>
</feature>
<dbReference type="PANTHER" id="PTHR24373">
    <property type="entry name" value="SLIT RELATED LEUCINE-RICH REPEAT NEURONAL PROTEIN"/>
    <property type="match status" value="1"/>
</dbReference>
<gene>
    <name evidence="6" type="primary">AUGUSTUS-3.0.2_01743</name>
    <name evidence="6" type="ORF">TcasGA2_TC001743</name>
</gene>
<evidence type="ECO:0000256" key="4">
    <source>
        <dbReference type="SAM" id="Phobius"/>
    </source>
</evidence>
<dbReference type="Pfam" id="PF13306">
    <property type="entry name" value="LRR_5"/>
    <property type="match status" value="1"/>
</dbReference>
<dbReference type="SUPFAM" id="SSF52058">
    <property type="entry name" value="L domain-like"/>
    <property type="match status" value="2"/>
</dbReference>
<sequence>MRLHQFCLLLVVTTVSTSPTTPASSVKCIDGCECREQKPILRTTFEIFNCKTPFVLNKSALSNVPKDRAFIKFKSTDVQHITSDAFEDFTQLEEVDFDNSRVGTIDSEAFNRKFLGAISFKNVHFAEIPNLKADFLEEFICEDCHLSKVPNLDNLPSLTFINFANNRITSIHESALSKLKKLEEVNLSNNSISELPMNLFVQNEIDTLKLDYNPLKSFTFHDDNVLESLSLAHCNLTVFDENSTKNLTFLTSLDLSGNNIVVLPLDTFNPMKSLETIDLSDNHLVELDDNIFSENSRLDTINLNNNNLKKLPNFQTKAKLFQTSTFSCKNCGLKSATGLANMARLTKIDLSNNEITDIEGAFSEMPILKKLFLSNNHIASIGLKSPELETLDLSNNPLLPLDPVTFTALPSLKILNVSSCALEKIWSNYNAELPKLTQLYLGQNQLSVITLDDVKIMPRLKVIDLRENPWKCTDDLEEVVKYFVKESVYPADIGTIQFKTHEELTFAENTKLVLQPVWPKILPNCDFDFGEEEGTEPSVHIVENEQDEDDDFYDEDEYEENDEDEEIPVEKAMEDPSPFNLARATYILSITSVFILTAVLVSVVAIVLTLLILKRNKSFNMHTGNLPRLKIPLWHTTPGQKKHSGSVYRPLSEDLYGSRTPIINRYEFKQTPQVHNSLP</sequence>
<dbReference type="InterPro" id="IPR026906">
    <property type="entry name" value="LRR_5"/>
</dbReference>
<dbReference type="PROSITE" id="PS51450">
    <property type="entry name" value="LRR"/>
    <property type="match status" value="6"/>
</dbReference>
<dbReference type="SMART" id="SM00365">
    <property type="entry name" value="LRR_SD22"/>
    <property type="match status" value="6"/>
</dbReference>
<dbReference type="InterPro" id="IPR050328">
    <property type="entry name" value="Dev_Immune_Receptor"/>
</dbReference>
<proteinExistence type="predicted"/>
<dbReference type="InterPro" id="IPR001611">
    <property type="entry name" value="Leu-rich_rpt"/>
</dbReference>
<evidence type="ECO:0000256" key="1">
    <source>
        <dbReference type="ARBA" id="ARBA00022614"/>
    </source>
</evidence>
<dbReference type="Gene3D" id="3.80.10.10">
    <property type="entry name" value="Ribonuclease Inhibitor"/>
    <property type="match status" value="4"/>
</dbReference>
<keyword evidence="4" id="KW-1133">Transmembrane helix</keyword>
<evidence type="ECO:0000313" key="6">
    <source>
        <dbReference type="EMBL" id="EFA10917.2"/>
    </source>
</evidence>
<evidence type="ECO:0000313" key="7">
    <source>
        <dbReference type="Proteomes" id="UP000007266"/>
    </source>
</evidence>
<keyword evidence="4" id="KW-0472">Membrane</keyword>
<accession>D6W8A1</accession>
<feature type="transmembrane region" description="Helical" evidence="4">
    <location>
        <begin position="586"/>
        <end position="613"/>
    </location>
</feature>
<dbReference type="InterPro" id="IPR032675">
    <property type="entry name" value="LRR_dom_sf"/>
</dbReference>
<dbReference type="InParanoid" id="D6W8A1"/>
<keyword evidence="7" id="KW-1185">Reference proteome</keyword>